<gene>
    <name evidence="2" type="ORF">PBY51_001321</name>
</gene>
<dbReference type="EMBL" id="JAUZQC010000022">
    <property type="protein sequence ID" value="KAK5850440.1"/>
    <property type="molecule type" value="Genomic_DNA"/>
</dbReference>
<comment type="caution">
    <text evidence="2">The sequence shown here is derived from an EMBL/GenBank/DDBJ whole genome shotgun (WGS) entry which is preliminary data.</text>
</comment>
<name>A0AAN7WXM1_ELEMC</name>
<accession>A0AAN7WXM1</accession>
<dbReference type="Proteomes" id="UP001346869">
    <property type="component" value="Unassembled WGS sequence"/>
</dbReference>
<evidence type="ECO:0000313" key="2">
    <source>
        <dbReference type="EMBL" id="KAK5850440.1"/>
    </source>
</evidence>
<proteinExistence type="predicted"/>
<evidence type="ECO:0000256" key="1">
    <source>
        <dbReference type="SAM" id="MobiDB-lite"/>
    </source>
</evidence>
<reference evidence="2 3" key="2">
    <citation type="journal article" date="2023" name="Mol. Biol. Evol.">
        <title>Genomics of Secondarily Temperate Adaptation in the Only Non-Antarctic Icefish.</title>
        <authorList>
            <person name="Rivera-Colon A.G."/>
            <person name="Rayamajhi N."/>
            <person name="Minhas B.F."/>
            <person name="Madrigal G."/>
            <person name="Bilyk K.T."/>
            <person name="Yoon V."/>
            <person name="Hune M."/>
            <person name="Gregory S."/>
            <person name="Cheng C.H.C."/>
            <person name="Catchen J.M."/>
        </authorList>
    </citation>
    <scope>NUCLEOTIDE SEQUENCE [LARGE SCALE GENOMIC DNA]</scope>
    <source>
        <strain evidence="2">JMC-PN-2008</strain>
    </source>
</reference>
<organism evidence="2 3">
    <name type="scientific">Eleginops maclovinus</name>
    <name type="common">Patagonian blennie</name>
    <name type="synonym">Eleginus maclovinus</name>
    <dbReference type="NCBI Taxonomy" id="56733"/>
    <lineage>
        <taxon>Eukaryota</taxon>
        <taxon>Metazoa</taxon>
        <taxon>Chordata</taxon>
        <taxon>Craniata</taxon>
        <taxon>Vertebrata</taxon>
        <taxon>Euteleostomi</taxon>
        <taxon>Actinopterygii</taxon>
        <taxon>Neopterygii</taxon>
        <taxon>Teleostei</taxon>
        <taxon>Neoteleostei</taxon>
        <taxon>Acanthomorphata</taxon>
        <taxon>Eupercaria</taxon>
        <taxon>Perciformes</taxon>
        <taxon>Notothenioidei</taxon>
        <taxon>Eleginopidae</taxon>
        <taxon>Eleginops</taxon>
    </lineage>
</organism>
<dbReference type="AlphaFoldDB" id="A0AAN7WXM1"/>
<reference evidence="2 3" key="1">
    <citation type="journal article" date="2023" name="Genes (Basel)">
        <title>Chromosome-Level Genome Assembly and Circadian Gene Repertoire of the Patagonia Blennie Eleginops maclovinus-The Closest Ancestral Proxy of Antarctic Cryonotothenioids.</title>
        <authorList>
            <person name="Cheng C.C."/>
            <person name="Rivera-Colon A.G."/>
            <person name="Minhas B.F."/>
            <person name="Wilson L."/>
            <person name="Rayamajhi N."/>
            <person name="Vargas-Chacoff L."/>
            <person name="Catchen J.M."/>
        </authorList>
    </citation>
    <scope>NUCLEOTIDE SEQUENCE [LARGE SCALE GENOMIC DNA]</scope>
    <source>
        <strain evidence="2">JMC-PN-2008</strain>
    </source>
</reference>
<keyword evidence="3" id="KW-1185">Reference proteome</keyword>
<feature type="region of interest" description="Disordered" evidence="1">
    <location>
        <begin position="64"/>
        <end position="109"/>
    </location>
</feature>
<sequence length="109" mass="11629">MQAPSVSTHWACSIPSIYGRPGKVRIKGGGGDRMGAKHQRSAVLALQKKRPIMETFLNTQLDQLHAGVEGEPPRSGAAEPDEVTAGLQRKNNPRGSIGKEKRGEGSTAE</sequence>
<protein>
    <submittedName>
        <fullName evidence="2">Uncharacterized protein</fullName>
    </submittedName>
</protein>
<feature type="compositionally biased region" description="Basic and acidic residues" evidence="1">
    <location>
        <begin position="97"/>
        <end position="109"/>
    </location>
</feature>
<evidence type="ECO:0000313" key="3">
    <source>
        <dbReference type="Proteomes" id="UP001346869"/>
    </source>
</evidence>